<keyword evidence="1" id="KW-0436">Ligase</keyword>
<reference evidence="1 2" key="1">
    <citation type="submission" date="2019-06" db="EMBL/GenBank/DDBJ databases">
        <title>Sequencing the genomes of 1000 actinobacteria strains.</title>
        <authorList>
            <person name="Klenk H.-P."/>
        </authorList>
    </citation>
    <scope>NUCLEOTIDE SEQUENCE [LARGE SCALE GENOMIC DNA]</scope>
    <source>
        <strain evidence="1 2">DSM 21776</strain>
    </source>
</reference>
<organism evidence="1 2">
    <name type="scientific">Humibacillus xanthopallidus</name>
    <dbReference type="NCBI Taxonomy" id="412689"/>
    <lineage>
        <taxon>Bacteria</taxon>
        <taxon>Bacillati</taxon>
        <taxon>Actinomycetota</taxon>
        <taxon>Actinomycetes</taxon>
        <taxon>Micrococcales</taxon>
        <taxon>Intrasporangiaceae</taxon>
        <taxon>Humibacillus</taxon>
    </lineage>
</organism>
<dbReference type="AlphaFoldDB" id="A0A543PNP3"/>
<sequence length="174" mass="18480">MALALCLLFDSRTDRLVRELWERLEARGIRTLLTHTHGRHHPHLSYAVLRAWDADAVAAAVAGLPDGGAVEVSVQGSLVFPRGRVSFACSVSADLAARQERGVAALTSTGADLHWHYATGRWVPHVSVATGASADQLSVVTAAVSDVLPLTLQCDRAALIDSSTGEVWPLDGVP</sequence>
<dbReference type="Pfam" id="PF13563">
    <property type="entry name" value="2_5_RNA_ligase2"/>
    <property type="match status" value="1"/>
</dbReference>
<name>A0A543PNP3_9MICO</name>
<dbReference type="Gene3D" id="3.90.1140.10">
    <property type="entry name" value="Cyclic phosphodiesterase"/>
    <property type="match status" value="1"/>
</dbReference>
<dbReference type="Proteomes" id="UP000320085">
    <property type="component" value="Unassembled WGS sequence"/>
</dbReference>
<evidence type="ECO:0000313" key="2">
    <source>
        <dbReference type="Proteomes" id="UP000320085"/>
    </source>
</evidence>
<dbReference type="GO" id="GO:0016874">
    <property type="term" value="F:ligase activity"/>
    <property type="evidence" value="ECO:0007669"/>
    <property type="project" value="UniProtKB-KW"/>
</dbReference>
<dbReference type="InterPro" id="IPR009097">
    <property type="entry name" value="Cyclic_Pdiesterase"/>
</dbReference>
<protein>
    <submittedName>
        <fullName evidence="1">2'-5' RNA ligase</fullName>
    </submittedName>
</protein>
<gene>
    <name evidence="1" type="ORF">FHX52_2399</name>
</gene>
<dbReference type="OrthoDB" id="3397424at2"/>
<dbReference type="RefSeq" id="WP_141822309.1">
    <property type="nucleotide sequence ID" value="NZ_BAAAQC010000010.1"/>
</dbReference>
<evidence type="ECO:0000313" key="1">
    <source>
        <dbReference type="EMBL" id="TQN45699.1"/>
    </source>
</evidence>
<proteinExistence type="predicted"/>
<comment type="caution">
    <text evidence="1">The sequence shown here is derived from an EMBL/GenBank/DDBJ whole genome shotgun (WGS) entry which is preliminary data.</text>
</comment>
<dbReference type="EMBL" id="VFQF01000002">
    <property type="protein sequence ID" value="TQN45699.1"/>
    <property type="molecule type" value="Genomic_DNA"/>
</dbReference>
<accession>A0A543PNP3</accession>
<dbReference type="SUPFAM" id="SSF55144">
    <property type="entry name" value="LigT-like"/>
    <property type="match status" value="1"/>
</dbReference>